<reference evidence="2" key="1">
    <citation type="submission" date="2021-03" db="EMBL/GenBank/DDBJ databases">
        <authorList>
            <person name="Bekaert M."/>
        </authorList>
    </citation>
    <scope>NUCLEOTIDE SEQUENCE</scope>
</reference>
<dbReference type="Proteomes" id="UP000683360">
    <property type="component" value="Unassembled WGS sequence"/>
</dbReference>
<dbReference type="OrthoDB" id="10047254at2759"/>
<gene>
    <name evidence="2" type="ORF">MEDL_10948</name>
</gene>
<dbReference type="PANTHER" id="PTHR37984:SF5">
    <property type="entry name" value="PROTEIN NYNRIN-LIKE"/>
    <property type="match status" value="1"/>
</dbReference>
<dbReference type="Gene3D" id="1.10.340.70">
    <property type="match status" value="1"/>
</dbReference>
<feature type="domain" description="Integrase zinc-binding" evidence="1">
    <location>
        <begin position="54"/>
        <end position="112"/>
    </location>
</feature>
<keyword evidence="3" id="KW-1185">Reference proteome</keyword>
<evidence type="ECO:0000259" key="1">
    <source>
        <dbReference type="Pfam" id="PF17921"/>
    </source>
</evidence>
<evidence type="ECO:0000313" key="3">
    <source>
        <dbReference type="Proteomes" id="UP000683360"/>
    </source>
</evidence>
<dbReference type="PANTHER" id="PTHR37984">
    <property type="entry name" value="PROTEIN CBG26694"/>
    <property type="match status" value="1"/>
</dbReference>
<dbReference type="FunFam" id="1.10.340.70:FF:000001">
    <property type="entry name" value="Retrovirus-related Pol polyprotein from transposon gypsy-like Protein"/>
    <property type="match status" value="1"/>
</dbReference>
<proteinExistence type="predicted"/>
<dbReference type="EMBL" id="CAJPWZ010000543">
    <property type="protein sequence ID" value="CAG2196067.1"/>
    <property type="molecule type" value="Genomic_DNA"/>
</dbReference>
<protein>
    <recommendedName>
        <fullName evidence="1">Integrase zinc-binding domain-containing protein</fullName>
    </recommendedName>
</protein>
<dbReference type="AlphaFoldDB" id="A0A8S3QKE8"/>
<organism evidence="2 3">
    <name type="scientific">Mytilus edulis</name>
    <name type="common">Blue mussel</name>
    <dbReference type="NCBI Taxonomy" id="6550"/>
    <lineage>
        <taxon>Eukaryota</taxon>
        <taxon>Metazoa</taxon>
        <taxon>Spiralia</taxon>
        <taxon>Lophotrochozoa</taxon>
        <taxon>Mollusca</taxon>
        <taxon>Bivalvia</taxon>
        <taxon>Autobranchia</taxon>
        <taxon>Pteriomorphia</taxon>
        <taxon>Mytilida</taxon>
        <taxon>Mytiloidea</taxon>
        <taxon>Mytilidae</taxon>
        <taxon>Mytilinae</taxon>
        <taxon>Mytilus</taxon>
    </lineage>
</organism>
<comment type="caution">
    <text evidence="2">The sequence shown here is derived from an EMBL/GenBank/DDBJ whole genome shotgun (WGS) entry which is preliminary data.</text>
</comment>
<name>A0A8S3QKE8_MYTED</name>
<dbReference type="InterPro" id="IPR041588">
    <property type="entry name" value="Integrase_H2C2"/>
</dbReference>
<sequence length="261" mass="30147">MSSGSIPDRDKAASLNPAVRRYWLNWQNVVRVEGVIFQKWILDEDGKYNLQLIVPAILQNEIMINCHDTPFSGHIWVAKTKAKMRQNFTWYGIGKDVTSHIKMCQICDRLKQSSRKPTAPRNRKTIRAVNKIKWEKHLNSFPKHISAVNLCLTGLSDKAYCRESNKKFELDISPNGQLIPIEKISVQPVHTIHDIPLVENSCNNDIEPVPEYEPVPQDSEEVVIVEMTEEIKTIFTLEEEILNLTDKLVKERNQFQNCLKK</sequence>
<accession>A0A8S3QKE8</accession>
<evidence type="ECO:0000313" key="2">
    <source>
        <dbReference type="EMBL" id="CAG2196067.1"/>
    </source>
</evidence>
<dbReference type="InterPro" id="IPR050951">
    <property type="entry name" value="Retrovirus_Pol_polyprotein"/>
</dbReference>
<dbReference type="Pfam" id="PF17921">
    <property type="entry name" value="Integrase_H2C2"/>
    <property type="match status" value="1"/>
</dbReference>